<organism evidence="2 3">
    <name type="scientific">Effusibacillus lacus</name>
    <dbReference type="NCBI Taxonomy" id="1348429"/>
    <lineage>
        <taxon>Bacteria</taxon>
        <taxon>Bacillati</taxon>
        <taxon>Bacillota</taxon>
        <taxon>Bacilli</taxon>
        <taxon>Bacillales</taxon>
        <taxon>Alicyclobacillaceae</taxon>
        <taxon>Effusibacillus</taxon>
    </lineage>
</organism>
<gene>
    <name evidence="2" type="ORF">EFBL_0782</name>
</gene>
<evidence type="ECO:0000313" key="2">
    <source>
        <dbReference type="EMBL" id="GAX89164.1"/>
    </source>
</evidence>
<proteinExistence type="predicted"/>
<dbReference type="AlphaFoldDB" id="A0A292YLA8"/>
<dbReference type="GO" id="GO:0004803">
    <property type="term" value="F:transposase activity"/>
    <property type="evidence" value="ECO:0007669"/>
    <property type="project" value="InterPro"/>
</dbReference>
<comment type="caution">
    <text evidence="2">The sequence shown here is derived from an EMBL/GenBank/DDBJ whole genome shotgun (WGS) entry which is preliminary data.</text>
</comment>
<name>A0A292YLA8_9BACL</name>
<dbReference type="Pfam" id="PF01609">
    <property type="entry name" value="DDE_Tnp_1"/>
    <property type="match status" value="1"/>
</dbReference>
<evidence type="ECO:0000259" key="1">
    <source>
        <dbReference type="Pfam" id="PF01609"/>
    </source>
</evidence>
<protein>
    <submittedName>
        <fullName evidence="2">Transposase</fullName>
    </submittedName>
</protein>
<evidence type="ECO:0000313" key="3">
    <source>
        <dbReference type="Proteomes" id="UP000217785"/>
    </source>
</evidence>
<dbReference type="GO" id="GO:0006313">
    <property type="term" value="P:DNA transposition"/>
    <property type="evidence" value="ECO:0007669"/>
    <property type="project" value="InterPro"/>
</dbReference>
<dbReference type="EMBL" id="BDUF01000015">
    <property type="protein sequence ID" value="GAX89164.1"/>
    <property type="molecule type" value="Genomic_DNA"/>
</dbReference>
<dbReference type="Proteomes" id="UP000217785">
    <property type="component" value="Unassembled WGS sequence"/>
</dbReference>
<feature type="domain" description="Transposase IS4-like" evidence="1">
    <location>
        <begin position="6"/>
        <end position="79"/>
    </location>
</feature>
<dbReference type="GO" id="GO:0003677">
    <property type="term" value="F:DNA binding"/>
    <property type="evidence" value="ECO:0007669"/>
    <property type="project" value="InterPro"/>
</dbReference>
<dbReference type="InterPro" id="IPR002559">
    <property type="entry name" value="Transposase_11"/>
</dbReference>
<sequence length="90" mass="10244">MGLLMTKQGIPIAHQVFPGNRHDTKTFGMVIEDLKQRFSVRKVILVGDRGMASEANLEQIRTLDMEYVVGVKLRKSQQTQELLSIRGIIY</sequence>
<dbReference type="PANTHER" id="PTHR34614:SF2">
    <property type="entry name" value="TRANSPOSASE IS4-LIKE DOMAIN-CONTAINING PROTEIN"/>
    <property type="match status" value="1"/>
</dbReference>
<reference evidence="3" key="1">
    <citation type="submission" date="2017-07" db="EMBL/GenBank/DDBJ databases">
        <title>Draft genome sequence of Effusibacillus lacus strain skLN1.</title>
        <authorList>
            <person name="Watanabe M."/>
            <person name="Kojima H."/>
            <person name="Fukui M."/>
        </authorList>
    </citation>
    <scope>NUCLEOTIDE SEQUENCE [LARGE SCALE GENOMIC DNA]</scope>
    <source>
        <strain evidence="3">skLN1</strain>
    </source>
</reference>
<keyword evidence="3" id="KW-1185">Reference proteome</keyword>
<accession>A0A292YLA8</accession>
<dbReference type="PANTHER" id="PTHR34614">
    <property type="match status" value="1"/>
</dbReference>
<dbReference type="OrthoDB" id="9767746at2"/>